<dbReference type="GO" id="GO:0004553">
    <property type="term" value="F:hydrolase activity, hydrolyzing O-glycosyl compounds"/>
    <property type="evidence" value="ECO:0007669"/>
    <property type="project" value="InterPro"/>
</dbReference>
<dbReference type="InterPro" id="IPR048395">
    <property type="entry name" value="Glyco_hydro_31_C"/>
</dbReference>
<evidence type="ECO:0000259" key="4">
    <source>
        <dbReference type="Pfam" id="PF13802"/>
    </source>
</evidence>
<evidence type="ECO:0000256" key="1">
    <source>
        <dbReference type="ARBA" id="ARBA00007806"/>
    </source>
</evidence>
<dbReference type="SUPFAM" id="SSF51011">
    <property type="entry name" value="Glycosyl hydrolase domain"/>
    <property type="match status" value="1"/>
</dbReference>
<dbReference type="Pfam" id="PF13802">
    <property type="entry name" value="Gal_mutarotas_2"/>
    <property type="match status" value="1"/>
</dbReference>
<name>A0A1B2EUR8_9HYPH</name>
<dbReference type="AlphaFoldDB" id="A0A1B2EUR8"/>
<dbReference type="PANTHER" id="PTHR22762:SF165">
    <property type="entry name" value="PUTATIVE (AFU_ORTHOLOGUE AFUA_1G06560)-RELATED"/>
    <property type="match status" value="1"/>
</dbReference>
<feature type="domain" description="Glycoside hydrolase family 31 N-terminal" evidence="4">
    <location>
        <begin position="27"/>
        <end position="212"/>
    </location>
</feature>
<proteinExistence type="inferred from homology"/>
<dbReference type="GO" id="GO:0030246">
    <property type="term" value="F:carbohydrate binding"/>
    <property type="evidence" value="ECO:0007669"/>
    <property type="project" value="InterPro"/>
</dbReference>
<evidence type="ECO:0000259" key="3">
    <source>
        <dbReference type="Pfam" id="PF01055"/>
    </source>
</evidence>
<feature type="domain" description="Glycosyl hydrolase family 31 C-terminal" evidence="5">
    <location>
        <begin position="595"/>
        <end position="682"/>
    </location>
</feature>
<feature type="domain" description="Glycoside hydrolase family 31 TIM barrel" evidence="3">
    <location>
        <begin position="259"/>
        <end position="586"/>
    </location>
</feature>
<dbReference type="CDD" id="cd06599">
    <property type="entry name" value="GH31_glycosidase_Aec37"/>
    <property type="match status" value="1"/>
</dbReference>
<dbReference type="Gene3D" id="3.20.20.80">
    <property type="entry name" value="Glycosidases"/>
    <property type="match status" value="1"/>
</dbReference>
<dbReference type="InterPro" id="IPR025887">
    <property type="entry name" value="Glyco_hydro_31_N_dom"/>
</dbReference>
<dbReference type="InterPro" id="IPR000322">
    <property type="entry name" value="Glyco_hydro_31_TIM"/>
</dbReference>
<dbReference type="Pfam" id="PF21365">
    <property type="entry name" value="Glyco_hydro_31_3rd"/>
    <property type="match status" value="1"/>
</dbReference>
<gene>
    <name evidence="6" type="ORF">BB934_36320</name>
</gene>
<geneLocation type="plasmid" evidence="6">
    <name>unnamed3</name>
</geneLocation>
<keyword evidence="2" id="KW-0326">Glycosidase</keyword>
<dbReference type="SUPFAM" id="SSF51445">
    <property type="entry name" value="(Trans)glycosidases"/>
    <property type="match status" value="1"/>
</dbReference>
<dbReference type="SUPFAM" id="SSF74650">
    <property type="entry name" value="Galactose mutarotase-like"/>
    <property type="match status" value="1"/>
</dbReference>
<protein>
    <submittedName>
        <fullName evidence="6">Alpha-glucosidase</fullName>
    </submittedName>
</protein>
<dbReference type="KEGG" id="moc:BB934_36320"/>
<dbReference type="InterPro" id="IPR013780">
    <property type="entry name" value="Glyco_hydro_b"/>
</dbReference>
<dbReference type="RefSeq" id="WP_099514690.1">
    <property type="nucleotide sequence ID" value="NZ_CP016618.1"/>
</dbReference>
<reference evidence="6" key="1">
    <citation type="submission" date="2016-07" db="EMBL/GenBank/DDBJ databases">
        <title>Microvirga ossetica sp. nov. a new species of rhizobia isolated from root nodules of the legume species Vicia alpestris Steven originated from North Ossetia region in the Caucasus.</title>
        <authorList>
            <person name="Safronova V.I."/>
            <person name="Kuznetsova I.G."/>
            <person name="Sazanova A.L."/>
            <person name="Belimov A."/>
            <person name="Andronov E."/>
            <person name="Osledkin Y.S."/>
            <person name="Onishchuk O.P."/>
            <person name="Kurchak O.N."/>
            <person name="Shaposhnikov A.I."/>
            <person name="Willems A."/>
            <person name="Tikhonovich I.A."/>
        </authorList>
    </citation>
    <scope>NUCLEOTIDE SEQUENCE [LARGE SCALE GENOMIC DNA]</scope>
    <source>
        <strain evidence="6">V5/3M</strain>
        <plasmid evidence="6">unnamed3</plasmid>
    </source>
</reference>
<keyword evidence="2" id="KW-0378">Hydrolase</keyword>
<dbReference type="CDD" id="cd14752">
    <property type="entry name" value="GH31_N"/>
    <property type="match status" value="1"/>
</dbReference>
<evidence type="ECO:0000259" key="5">
    <source>
        <dbReference type="Pfam" id="PF21365"/>
    </source>
</evidence>
<dbReference type="Gene3D" id="2.60.40.1760">
    <property type="entry name" value="glycosyl hydrolase (family 31)"/>
    <property type="match status" value="1"/>
</dbReference>
<comment type="similarity">
    <text evidence="1 2">Belongs to the glycosyl hydrolase 31 family.</text>
</comment>
<sequence length="792" mass="88469">MKALTEGRYRGRDGIWAVFDLGLETELRVGILEQDIGRVVMKRDGGYRLDRGWSIAPNGLEPSYEGRSRDSTEGFTCPEASVTEQSGTVVLETPGLTAVVTLSPFGIAWHRTGESHPFLRDRPTQAYFVSRKTGALQHVMARDEHERHYGMGDKAGPLDHTGRRFKIDAVDPCGFDAELSDPLYKMIPFVVVDGPAGAHGVFYDNLAIGEMDLGCTIDNYHGLFRSYSAQDGDLDFYVLAGPSTPDVVRRFSWLTGGQAFAPKWTLGFATTTMTITDAPDADARITDFIEKCRYHRIPCDSFHFGSGYTSIGHRRYAFNWNRDKFPDPAGTMRRLKEAGKQPVTNLKPCLLDDHPRLHEAKEQGILVMDGATGQPAVAQFWDGLGFHVDFTNPDGRAWWRDGIQTALLDYGVVSVWNDNNEYEIWDEDAICNGDGRPFPQVLARPAQPLLMTKVSYETQAAHTPGKRPYAITRGGAAGLWRYAQTWSGDNETAWKTLRFNLTQGLNMSLSGMFNIGHDVGGFHGPSPNAELFCRFVEFCALWPRMVMNSWKDSGIVNLPWMHESVIPQVRDAMTLRYRLMPYLYTQMWRASHENEPVVRPLFYDFPNDRAALEVQDSFMLGPDILVAPVLEEGATDREIYLPEHAGGWFDFHDGRHFEGAQMITLPAPLGRLPVFVRCGAMIPVTRQTDGIDPSADTQRELIVFGASQDVADACLYEDDGDTSDWQGDGRLELRFQLRRSGKDLVLSVDSIGSYRPAFDTVSVHPVAIEGQIRVETPKGSINVVPSTPGFKD</sequence>
<organism evidence="6">
    <name type="scientific">Microvirga ossetica</name>
    <dbReference type="NCBI Taxonomy" id="1882682"/>
    <lineage>
        <taxon>Bacteria</taxon>
        <taxon>Pseudomonadati</taxon>
        <taxon>Pseudomonadota</taxon>
        <taxon>Alphaproteobacteria</taxon>
        <taxon>Hyphomicrobiales</taxon>
        <taxon>Methylobacteriaceae</taxon>
        <taxon>Microvirga</taxon>
    </lineage>
</organism>
<keyword evidence="6" id="KW-0614">Plasmid</keyword>
<evidence type="ECO:0000313" key="6">
    <source>
        <dbReference type="EMBL" id="ANY83709.1"/>
    </source>
</evidence>
<dbReference type="GO" id="GO:0005975">
    <property type="term" value="P:carbohydrate metabolic process"/>
    <property type="evidence" value="ECO:0007669"/>
    <property type="project" value="InterPro"/>
</dbReference>
<dbReference type="InterPro" id="IPR017853">
    <property type="entry name" value="GH"/>
</dbReference>
<evidence type="ECO:0000256" key="2">
    <source>
        <dbReference type="RuleBase" id="RU361185"/>
    </source>
</evidence>
<dbReference type="EMBL" id="CP016618">
    <property type="protein sequence ID" value="ANY83709.1"/>
    <property type="molecule type" value="Genomic_DNA"/>
</dbReference>
<dbReference type="OrthoDB" id="176168at2"/>
<dbReference type="InterPro" id="IPR011013">
    <property type="entry name" value="Gal_mutarotase_sf_dom"/>
</dbReference>
<dbReference type="Gene3D" id="2.60.40.1180">
    <property type="entry name" value="Golgi alpha-mannosidase II"/>
    <property type="match status" value="1"/>
</dbReference>
<accession>A0A1B2EUR8</accession>
<dbReference type="PANTHER" id="PTHR22762">
    <property type="entry name" value="ALPHA-GLUCOSIDASE"/>
    <property type="match status" value="1"/>
</dbReference>
<dbReference type="Pfam" id="PF01055">
    <property type="entry name" value="Glyco_hydro_31_2nd"/>
    <property type="match status" value="1"/>
</dbReference>